<accession>A0AA42CR09</accession>
<comment type="caution">
    <text evidence="3">The sequence shown here is derived from an EMBL/GenBank/DDBJ whole genome shotgun (WGS) entry which is preliminary data.</text>
</comment>
<comment type="similarity">
    <text evidence="1">Belongs to the ros/MucR family.</text>
</comment>
<evidence type="ECO:0000256" key="2">
    <source>
        <dbReference type="SAM" id="MobiDB-lite"/>
    </source>
</evidence>
<dbReference type="EMBL" id="JANFAV010000012">
    <property type="protein sequence ID" value="MCW6536240.1"/>
    <property type="molecule type" value="Genomic_DNA"/>
</dbReference>
<dbReference type="GO" id="GO:0003677">
    <property type="term" value="F:DNA binding"/>
    <property type="evidence" value="ECO:0007669"/>
    <property type="project" value="InterPro"/>
</dbReference>
<feature type="region of interest" description="Disordered" evidence="2">
    <location>
        <begin position="131"/>
        <end position="164"/>
    </location>
</feature>
<dbReference type="InterPro" id="IPR008807">
    <property type="entry name" value="ROS_MUCR"/>
</dbReference>
<evidence type="ECO:0000256" key="1">
    <source>
        <dbReference type="ARBA" id="ARBA00007031"/>
    </source>
</evidence>
<evidence type="ECO:0000313" key="3">
    <source>
        <dbReference type="EMBL" id="MCW6536240.1"/>
    </source>
</evidence>
<dbReference type="GO" id="GO:0008270">
    <property type="term" value="F:zinc ion binding"/>
    <property type="evidence" value="ECO:0007669"/>
    <property type="project" value="InterPro"/>
</dbReference>
<feature type="compositionally biased region" description="Basic residues" evidence="2">
    <location>
        <begin position="154"/>
        <end position="164"/>
    </location>
</feature>
<organism evidence="3 4">
    <name type="scientific">Sphingomonas lycopersici</name>
    <dbReference type="NCBI Taxonomy" id="2951807"/>
    <lineage>
        <taxon>Bacteria</taxon>
        <taxon>Pseudomonadati</taxon>
        <taxon>Pseudomonadota</taxon>
        <taxon>Alphaproteobacteria</taxon>
        <taxon>Sphingomonadales</taxon>
        <taxon>Sphingomonadaceae</taxon>
        <taxon>Sphingomonas</taxon>
    </lineage>
</organism>
<name>A0AA42CR09_9SPHN</name>
<dbReference type="Pfam" id="PF05443">
    <property type="entry name" value="ROS_MUCR"/>
    <property type="match status" value="1"/>
</dbReference>
<dbReference type="Proteomes" id="UP001165565">
    <property type="component" value="Unassembled WGS sequence"/>
</dbReference>
<keyword evidence="4" id="KW-1185">Reference proteome</keyword>
<dbReference type="GO" id="GO:0006355">
    <property type="term" value="P:regulation of DNA-templated transcription"/>
    <property type="evidence" value="ECO:0007669"/>
    <property type="project" value="InterPro"/>
</dbReference>
<sequence>MNDKPAPVDLATDITIAWLANPNTKAEIDDVPAFLASVFNAVTRLDGAAPTSENPQAGDEQNNPPAVSVRRSLASREHIISLIDGKPYRTLTRHLSRHGLTPETYRARYGLKHDYPMTAPAYSEARSAMAKRTGLGRKPGTKVARPTPDEAAPGKRRKLGLALK</sequence>
<dbReference type="InterPro" id="IPR041920">
    <property type="entry name" value="ROS/MUCR_sf"/>
</dbReference>
<dbReference type="Gene3D" id="1.10.10.1550">
    <property type="entry name" value="ROS/MUCR transcriptional regulator protein"/>
    <property type="match status" value="1"/>
</dbReference>
<proteinExistence type="inferred from homology"/>
<protein>
    <submittedName>
        <fullName evidence="3">MucR family transcriptional regulator</fullName>
    </submittedName>
</protein>
<dbReference type="AlphaFoldDB" id="A0AA42CR09"/>
<gene>
    <name evidence="3" type="ORF">NEE01_15785</name>
</gene>
<feature type="compositionally biased region" description="Polar residues" evidence="2">
    <location>
        <begin position="51"/>
        <end position="65"/>
    </location>
</feature>
<dbReference type="RefSeq" id="WP_265269596.1">
    <property type="nucleotide sequence ID" value="NZ_JANFAU010000004.1"/>
</dbReference>
<evidence type="ECO:0000313" key="4">
    <source>
        <dbReference type="Proteomes" id="UP001165565"/>
    </source>
</evidence>
<feature type="region of interest" description="Disordered" evidence="2">
    <location>
        <begin position="48"/>
        <end position="71"/>
    </location>
</feature>
<reference evidence="3" key="1">
    <citation type="submission" date="2022-06" db="EMBL/GenBank/DDBJ databases">
        <title>Sphingomonas sp. nov. isolated from rhizosphere soil of tomato.</title>
        <authorList>
            <person name="Dong H."/>
            <person name="Gao R."/>
        </authorList>
    </citation>
    <scope>NUCLEOTIDE SEQUENCE</scope>
    <source>
        <strain evidence="3">MMSM24</strain>
    </source>
</reference>